<comment type="caution">
    <text evidence="1">The sequence shown here is derived from an EMBL/GenBank/DDBJ whole genome shotgun (WGS) entry which is preliminary data.</text>
</comment>
<feature type="non-terminal residue" evidence="1">
    <location>
        <position position="71"/>
    </location>
</feature>
<name>X1FSR4_9ZZZZ</name>
<accession>X1FSR4</accession>
<dbReference type="EMBL" id="BARU01022907">
    <property type="protein sequence ID" value="GAH48002.1"/>
    <property type="molecule type" value="Genomic_DNA"/>
</dbReference>
<organism evidence="1">
    <name type="scientific">marine sediment metagenome</name>
    <dbReference type="NCBI Taxonomy" id="412755"/>
    <lineage>
        <taxon>unclassified sequences</taxon>
        <taxon>metagenomes</taxon>
        <taxon>ecological metagenomes</taxon>
    </lineage>
</organism>
<protein>
    <submittedName>
        <fullName evidence="1">Uncharacterized protein</fullName>
    </submittedName>
</protein>
<gene>
    <name evidence="1" type="ORF">S03H2_37245</name>
</gene>
<proteinExistence type="predicted"/>
<dbReference type="AlphaFoldDB" id="X1FSR4"/>
<evidence type="ECO:0000313" key="1">
    <source>
        <dbReference type="EMBL" id="GAH48002.1"/>
    </source>
</evidence>
<reference evidence="1" key="1">
    <citation type="journal article" date="2014" name="Front. Microbiol.">
        <title>High frequency of phylogenetically diverse reductive dehalogenase-homologous genes in deep subseafloor sedimentary metagenomes.</title>
        <authorList>
            <person name="Kawai M."/>
            <person name="Futagami T."/>
            <person name="Toyoda A."/>
            <person name="Takaki Y."/>
            <person name="Nishi S."/>
            <person name="Hori S."/>
            <person name="Arai W."/>
            <person name="Tsubouchi T."/>
            <person name="Morono Y."/>
            <person name="Uchiyama I."/>
            <person name="Ito T."/>
            <person name="Fujiyama A."/>
            <person name="Inagaki F."/>
            <person name="Takami H."/>
        </authorList>
    </citation>
    <scope>NUCLEOTIDE SEQUENCE</scope>
    <source>
        <strain evidence="1">Expedition CK06-06</strain>
    </source>
</reference>
<sequence>MLSYNKIRQSSQSAIAFHSLRVGRQRERIKEAFSDEVKVEPKDKTSGFIIPIFKKDKEQKYLYILVPISYE</sequence>